<reference evidence="1 2" key="1">
    <citation type="submission" date="2021-05" db="EMBL/GenBank/DDBJ databases">
        <title>Comparative genomic studies on the polysaccharide-degrading batcterial strains of the Flammeovirga genus.</title>
        <authorList>
            <person name="Zewei F."/>
            <person name="Zheng Z."/>
            <person name="Yu L."/>
            <person name="Ruyue G."/>
            <person name="Yanhong M."/>
            <person name="Yuanyuan C."/>
            <person name="Jingyan G."/>
            <person name="Wenjun H."/>
        </authorList>
    </citation>
    <scope>NUCLEOTIDE SEQUENCE [LARGE SCALE GENOMIC DNA]</scope>
    <source>
        <strain evidence="1 2">NBRC:100898</strain>
    </source>
</reference>
<keyword evidence="2" id="KW-1185">Reference proteome</keyword>
<dbReference type="Proteomes" id="UP000678679">
    <property type="component" value="Chromosome 1"/>
</dbReference>
<gene>
    <name evidence="1" type="ORF">KMW28_11855</name>
</gene>
<dbReference type="RefSeq" id="WP_169663238.1">
    <property type="nucleotide sequence ID" value="NZ_CP076132.1"/>
</dbReference>
<proteinExistence type="predicted"/>
<accession>A0AAX1MYH2</accession>
<organism evidence="1 2">
    <name type="scientific">Flammeovirga yaeyamensis</name>
    <dbReference type="NCBI Taxonomy" id="367791"/>
    <lineage>
        <taxon>Bacteria</taxon>
        <taxon>Pseudomonadati</taxon>
        <taxon>Bacteroidota</taxon>
        <taxon>Cytophagia</taxon>
        <taxon>Cytophagales</taxon>
        <taxon>Flammeovirgaceae</taxon>
        <taxon>Flammeovirga</taxon>
    </lineage>
</organism>
<name>A0AAX1MYH2_9BACT</name>
<dbReference type="AlphaFoldDB" id="A0AAX1MYH2"/>
<dbReference type="EMBL" id="CP076132">
    <property type="protein sequence ID" value="QWG00346.1"/>
    <property type="molecule type" value="Genomic_DNA"/>
</dbReference>
<evidence type="ECO:0000313" key="2">
    <source>
        <dbReference type="Proteomes" id="UP000678679"/>
    </source>
</evidence>
<dbReference type="KEGG" id="fya:KMW28_11855"/>
<protein>
    <submittedName>
        <fullName evidence="1">Uncharacterized protein</fullName>
    </submittedName>
</protein>
<evidence type="ECO:0000313" key="1">
    <source>
        <dbReference type="EMBL" id="QWG00346.1"/>
    </source>
</evidence>
<sequence length="162" mass="19259">MTNYLQVKLLLILITLNTQEVSIDINDIYLNSINILSLNKETLFKIKGNPDDIEIFFDPIVDDDTTFVYHYKNEYYEFKSGDLTKFSLDCNNVQLQNGVDFCDIFLLKEKYPKFFMEKLKSSEHNYDVYCFVLSNNSKLVDSYIDLYVQNDRVFKIKFWTDL</sequence>